<dbReference type="RefSeq" id="WP_370719755.1">
    <property type="nucleotide sequence ID" value="NZ_JBGGTQ010000006.1"/>
</dbReference>
<evidence type="ECO:0000313" key="2">
    <source>
        <dbReference type="EMBL" id="MEZ0493518.1"/>
    </source>
</evidence>
<reference evidence="2 3" key="1">
    <citation type="submission" date="2024-07" db="EMBL/GenBank/DDBJ databases">
        <authorList>
            <person name="Thanompreechachai J."/>
            <person name="Duangmal K."/>
        </authorList>
    </citation>
    <scope>NUCLEOTIDE SEQUENCE [LARGE SCALE GENOMIC DNA]</scope>
    <source>
        <strain evidence="2 3">TBRC 1896</strain>
    </source>
</reference>
<gene>
    <name evidence="2" type="ORF">AB2L28_14865</name>
</gene>
<organism evidence="2 3">
    <name type="scientific">Kineococcus mangrovi</name>
    <dbReference type="NCBI Taxonomy" id="1660183"/>
    <lineage>
        <taxon>Bacteria</taxon>
        <taxon>Bacillati</taxon>
        <taxon>Actinomycetota</taxon>
        <taxon>Actinomycetes</taxon>
        <taxon>Kineosporiales</taxon>
        <taxon>Kineosporiaceae</taxon>
        <taxon>Kineococcus</taxon>
    </lineage>
</organism>
<feature type="compositionally biased region" description="Acidic residues" evidence="1">
    <location>
        <begin position="8"/>
        <end position="22"/>
    </location>
</feature>
<feature type="region of interest" description="Disordered" evidence="1">
    <location>
        <begin position="1"/>
        <end position="29"/>
    </location>
</feature>
<accession>A0ABV4I4A2</accession>
<comment type="caution">
    <text evidence="2">The sequence shown here is derived from an EMBL/GenBank/DDBJ whole genome shotgun (WGS) entry which is preliminary data.</text>
</comment>
<evidence type="ECO:0000256" key="1">
    <source>
        <dbReference type="SAM" id="MobiDB-lite"/>
    </source>
</evidence>
<protein>
    <submittedName>
        <fullName evidence="2">Uncharacterized protein</fullName>
    </submittedName>
</protein>
<dbReference type="Proteomes" id="UP001566476">
    <property type="component" value="Unassembled WGS sequence"/>
</dbReference>
<sequence>MPASPGDGWDDLDEDLDLDDLPPEVRRPDGAHGIVRGFLLGEFHVTEEAPPPPVRGTVVRTRVRALDRRLEGRGDTWPNGTPQVCWYPVAGSLRYREVTTADWEFSRLLPHPDAEVGDVAPGQEDGVLVDLLLDPAG</sequence>
<dbReference type="EMBL" id="JBGGTQ010000006">
    <property type="protein sequence ID" value="MEZ0493518.1"/>
    <property type="molecule type" value="Genomic_DNA"/>
</dbReference>
<evidence type="ECO:0000313" key="3">
    <source>
        <dbReference type="Proteomes" id="UP001566476"/>
    </source>
</evidence>
<proteinExistence type="predicted"/>
<name>A0ABV4I4A2_9ACTN</name>
<keyword evidence="3" id="KW-1185">Reference proteome</keyword>